<evidence type="ECO:0000256" key="1">
    <source>
        <dbReference type="ARBA" id="ARBA00004996"/>
    </source>
</evidence>
<feature type="binding site" evidence="12">
    <location>
        <begin position="101"/>
        <end position="102"/>
    </location>
    <ligand>
        <name>ATP</name>
        <dbReference type="ChEBI" id="CHEBI:30616"/>
    </ligand>
</feature>
<evidence type="ECO:0000256" key="6">
    <source>
        <dbReference type="ARBA" id="ARBA00022777"/>
    </source>
</evidence>
<comment type="pathway">
    <text evidence="1 12">Metabolic intermediate biosynthesis; 5-phospho-alpha-D-ribose 1-diphosphate biosynthesis; 5-phospho-alpha-D-ribose 1-diphosphate from D-ribose 5-phosphate (route I): step 1/1.</text>
</comment>
<dbReference type="GO" id="GO:0006015">
    <property type="term" value="P:5-phosphoribose 1-diphosphate biosynthetic process"/>
    <property type="evidence" value="ECO:0007669"/>
    <property type="project" value="UniProtKB-UniRule"/>
</dbReference>
<feature type="domain" description="Ribose-phosphate pyrophosphokinase N-terminal" evidence="13">
    <location>
        <begin position="9"/>
        <end position="125"/>
    </location>
</feature>
<evidence type="ECO:0000256" key="9">
    <source>
        <dbReference type="ARBA" id="ARBA00049535"/>
    </source>
</evidence>
<evidence type="ECO:0000256" key="8">
    <source>
        <dbReference type="ARBA" id="ARBA00022842"/>
    </source>
</evidence>
<dbReference type="GO" id="GO:0005524">
    <property type="term" value="F:ATP binding"/>
    <property type="evidence" value="ECO:0007669"/>
    <property type="project" value="UniProtKB-KW"/>
</dbReference>
<dbReference type="GO" id="GO:0004749">
    <property type="term" value="F:ribose phosphate diphosphokinase activity"/>
    <property type="evidence" value="ECO:0007669"/>
    <property type="project" value="UniProtKB-UniRule"/>
</dbReference>
<dbReference type="EMBL" id="DVGB01000044">
    <property type="protein sequence ID" value="HIR01344.1"/>
    <property type="molecule type" value="Genomic_DNA"/>
</dbReference>
<feature type="binding site" evidence="12">
    <location>
        <position position="201"/>
    </location>
    <ligand>
        <name>D-ribose 5-phosphate</name>
        <dbReference type="ChEBI" id="CHEBI:78346"/>
    </ligand>
</feature>
<keyword evidence="12" id="KW-0963">Cytoplasm</keyword>
<keyword evidence="8 12" id="KW-0460">Magnesium</keyword>
<dbReference type="Pfam" id="PF14572">
    <property type="entry name" value="Pribosyl_synth"/>
    <property type="match status" value="1"/>
</dbReference>
<organism evidence="14 15">
    <name type="scientific">Candidatus Aveggerthella stercoripullorum</name>
    <dbReference type="NCBI Taxonomy" id="2840688"/>
    <lineage>
        <taxon>Bacteria</taxon>
        <taxon>Bacillati</taxon>
        <taxon>Actinomycetota</taxon>
        <taxon>Coriobacteriia</taxon>
        <taxon>Eggerthellales</taxon>
        <taxon>Eggerthellaceae</taxon>
        <taxon>Eggerthellaceae incertae sedis</taxon>
        <taxon>Candidatus Aveggerthella</taxon>
    </lineage>
</organism>
<evidence type="ECO:0000256" key="4">
    <source>
        <dbReference type="ARBA" id="ARBA00022727"/>
    </source>
</evidence>
<dbReference type="CDD" id="cd06223">
    <property type="entry name" value="PRTases_typeI"/>
    <property type="match status" value="1"/>
</dbReference>
<keyword evidence="7 12" id="KW-0067">ATP-binding</keyword>
<evidence type="ECO:0000256" key="5">
    <source>
        <dbReference type="ARBA" id="ARBA00022741"/>
    </source>
</evidence>
<dbReference type="GO" id="GO:0000287">
    <property type="term" value="F:magnesium ion binding"/>
    <property type="evidence" value="ECO:0007669"/>
    <property type="project" value="UniProtKB-UniRule"/>
</dbReference>
<comment type="subcellular location">
    <subcellularLocation>
        <location evidence="12">Cytoplasm</location>
    </subcellularLocation>
</comment>
<feature type="binding site" evidence="12">
    <location>
        <begin position="229"/>
        <end position="233"/>
    </location>
    <ligand>
        <name>D-ribose 5-phosphate</name>
        <dbReference type="ChEBI" id="CHEBI:78346"/>
    </ligand>
</feature>
<dbReference type="GO" id="GO:0016301">
    <property type="term" value="F:kinase activity"/>
    <property type="evidence" value="ECO:0007669"/>
    <property type="project" value="UniProtKB-KW"/>
</dbReference>
<feature type="binding site" evidence="12">
    <location>
        <position position="225"/>
    </location>
    <ligand>
        <name>D-ribose 5-phosphate</name>
        <dbReference type="ChEBI" id="CHEBI:78346"/>
    </ligand>
</feature>
<comment type="subunit">
    <text evidence="12">Homohexamer.</text>
</comment>
<dbReference type="EC" id="2.7.6.1" evidence="12"/>
<dbReference type="FunFam" id="3.40.50.2020:FF:000001">
    <property type="entry name" value="Ribose-phosphate pyrophosphokinase"/>
    <property type="match status" value="1"/>
</dbReference>
<comment type="function">
    <text evidence="10 12">Involved in the biosynthesis of the central metabolite phospho-alpha-D-ribosyl-1-pyrophosphate (PRPP) via the transfer of pyrophosphoryl group from ATP to 1-hydroxyl of ribose-5-phosphate (Rib-5-P).</text>
</comment>
<dbReference type="NCBIfam" id="TIGR01251">
    <property type="entry name" value="ribP_PPkin"/>
    <property type="match status" value="1"/>
</dbReference>
<evidence type="ECO:0000259" key="13">
    <source>
        <dbReference type="Pfam" id="PF13793"/>
    </source>
</evidence>
<dbReference type="InterPro" id="IPR029057">
    <property type="entry name" value="PRTase-like"/>
</dbReference>
<evidence type="ECO:0000256" key="10">
    <source>
        <dbReference type="ARBA" id="ARBA00054914"/>
    </source>
</evidence>
<evidence type="ECO:0000256" key="12">
    <source>
        <dbReference type="HAMAP-Rule" id="MF_00583"/>
    </source>
</evidence>
<reference evidence="14" key="2">
    <citation type="journal article" date="2021" name="PeerJ">
        <title>Extensive microbial diversity within the chicken gut microbiome revealed by metagenomics and culture.</title>
        <authorList>
            <person name="Gilroy R."/>
            <person name="Ravi A."/>
            <person name="Getino M."/>
            <person name="Pursley I."/>
            <person name="Horton D.L."/>
            <person name="Alikhan N.F."/>
            <person name="Baker D."/>
            <person name="Gharbi K."/>
            <person name="Hall N."/>
            <person name="Watson M."/>
            <person name="Adriaenssens E.M."/>
            <person name="Foster-Nyarko E."/>
            <person name="Jarju S."/>
            <person name="Secka A."/>
            <person name="Antonio M."/>
            <person name="Oren A."/>
            <person name="Chaudhuri R.R."/>
            <person name="La Ragione R."/>
            <person name="Hildebrand F."/>
            <person name="Pallen M.J."/>
        </authorList>
    </citation>
    <scope>NUCLEOTIDE SEQUENCE</scope>
    <source>
        <strain evidence="14">ChiGjej1B1-2707</strain>
    </source>
</reference>
<evidence type="ECO:0000256" key="11">
    <source>
        <dbReference type="ARBA" id="ARBA00061444"/>
    </source>
</evidence>
<evidence type="ECO:0000256" key="2">
    <source>
        <dbReference type="ARBA" id="ARBA00022679"/>
    </source>
</evidence>
<dbReference type="SMART" id="SM01400">
    <property type="entry name" value="Pribosyltran_N"/>
    <property type="match status" value="1"/>
</dbReference>
<dbReference type="HAMAP" id="MF_00583_B">
    <property type="entry name" value="RibP_PPkinase_B"/>
    <property type="match status" value="1"/>
</dbReference>
<dbReference type="GO" id="GO:0005737">
    <property type="term" value="C:cytoplasm"/>
    <property type="evidence" value="ECO:0007669"/>
    <property type="project" value="UniProtKB-SubCell"/>
</dbReference>
<keyword evidence="4 12" id="KW-0545">Nucleotide biosynthesis</keyword>
<evidence type="ECO:0000313" key="15">
    <source>
        <dbReference type="Proteomes" id="UP000824261"/>
    </source>
</evidence>
<keyword evidence="3 12" id="KW-0479">Metal-binding</keyword>
<dbReference type="InterPro" id="IPR000836">
    <property type="entry name" value="PRTase_dom"/>
</dbReference>
<dbReference type="Proteomes" id="UP000824261">
    <property type="component" value="Unassembled WGS sequence"/>
</dbReference>
<dbReference type="PANTHER" id="PTHR10210:SF41">
    <property type="entry name" value="RIBOSE-PHOSPHATE PYROPHOSPHOKINASE 1, CHLOROPLASTIC"/>
    <property type="match status" value="1"/>
</dbReference>
<proteinExistence type="inferred from homology"/>
<comment type="cofactor">
    <cofactor evidence="12">
        <name>Mg(2+)</name>
        <dbReference type="ChEBI" id="CHEBI:18420"/>
    </cofactor>
    <text evidence="12">Binds 2 Mg(2+) ions per subunit.</text>
</comment>
<comment type="similarity">
    <text evidence="11 12">Belongs to the ribose-phosphate pyrophosphokinase family. Class I subfamily.</text>
</comment>
<feature type="binding site" evidence="12">
    <location>
        <position position="176"/>
    </location>
    <ligand>
        <name>Mg(2+)</name>
        <dbReference type="ChEBI" id="CHEBI:18420"/>
    </ligand>
</feature>
<dbReference type="GO" id="GO:0002189">
    <property type="term" value="C:ribose phosphate diphosphokinase complex"/>
    <property type="evidence" value="ECO:0007669"/>
    <property type="project" value="TreeGrafter"/>
</dbReference>
<keyword evidence="5 12" id="KW-0547">Nucleotide-binding</keyword>
<comment type="catalytic activity">
    <reaction evidence="9 12">
        <text>D-ribose 5-phosphate + ATP = 5-phospho-alpha-D-ribose 1-diphosphate + AMP + H(+)</text>
        <dbReference type="Rhea" id="RHEA:15609"/>
        <dbReference type="ChEBI" id="CHEBI:15378"/>
        <dbReference type="ChEBI" id="CHEBI:30616"/>
        <dbReference type="ChEBI" id="CHEBI:58017"/>
        <dbReference type="ChEBI" id="CHEBI:78346"/>
        <dbReference type="ChEBI" id="CHEBI:456215"/>
        <dbReference type="EC" id="2.7.6.1"/>
    </reaction>
</comment>
<dbReference type="Pfam" id="PF13793">
    <property type="entry name" value="Pribosyltran_N"/>
    <property type="match status" value="1"/>
</dbReference>
<feature type="binding site" evidence="12">
    <location>
        <position position="135"/>
    </location>
    <ligand>
        <name>Mg(2+)</name>
        <dbReference type="ChEBI" id="CHEBI:18420"/>
    </ligand>
</feature>
<dbReference type="InterPro" id="IPR029099">
    <property type="entry name" value="Pribosyltran_N"/>
</dbReference>
<dbReference type="InterPro" id="IPR005946">
    <property type="entry name" value="Rib-P_diPkinase"/>
</dbReference>
<evidence type="ECO:0000256" key="7">
    <source>
        <dbReference type="ARBA" id="ARBA00022840"/>
    </source>
</evidence>
<keyword evidence="2 12" id="KW-0808">Transferase</keyword>
<keyword evidence="6 12" id="KW-0418">Kinase</keyword>
<evidence type="ECO:0000313" key="14">
    <source>
        <dbReference type="EMBL" id="HIR01344.1"/>
    </source>
</evidence>
<dbReference type="NCBIfam" id="NF002320">
    <property type="entry name" value="PRK01259.1"/>
    <property type="match status" value="1"/>
</dbReference>
<dbReference type="GO" id="GO:0006164">
    <property type="term" value="P:purine nucleotide biosynthetic process"/>
    <property type="evidence" value="ECO:0007669"/>
    <property type="project" value="TreeGrafter"/>
</dbReference>
<name>A0A9D0ZZF7_9ACTN</name>
<dbReference type="SUPFAM" id="SSF53271">
    <property type="entry name" value="PRTase-like"/>
    <property type="match status" value="1"/>
</dbReference>
<sequence length="323" mass="34916">MTEMQKSLAVFAGSTAPALAEEIATCLGTTLGNVKLEKFSNGEIYARYLESVRGADVFIVQSTSTQNVNEAIMELLIMADAAKRASARTVSAVVPCYGYARQDRKAAAREPITAKLVANLMTVAGITRVITIDLHQGQIQGFFDNPVDHLTALPIFADYFRKKGLDMERVCVVSPDVGRAKAAKKLSDMLGTDLAIMHKGRPEHNKAEITALIGNVDGKICIVNDDMIDTAGTLCAAVATLKEKGAEKVYVCASHPVFSGPAYERLEKSQIDEVVVCNTIHVPPERQTGKITVISVAPLLSRAIRNVYNNGSVAELFDPEFML</sequence>
<dbReference type="PANTHER" id="PTHR10210">
    <property type="entry name" value="RIBOSE-PHOSPHATE DIPHOSPHOKINASE FAMILY MEMBER"/>
    <property type="match status" value="1"/>
</dbReference>
<dbReference type="AlphaFoldDB" id="A0A9D0ZZF7"/>
<dbReference type="InterPro" id="IPR037515">
    <property type="entry name" value="Rib-P_diPkinase_bac"/>
</dbReference>
<feature type="active site" evidence="12">
    <location>
        <position position="199"/>
    </location>
</feature>
<gene>
    <name evidence="12" type="primary">prs</name>
    <name evidence="14" type="ORF">IAA69_03680</name>
</gene>
<accession>A0A9D0ZZF7</accession>
<feature type="binding site" evidence="12">
    <location>
        <begin position="41"/>
        <end position="43"/>
    </location>
    <ligand>
        <name>ATP</name>
        <dbReference type="ChEBI" id="CHEBI:30616"/>
    </ligand>
</feature>
<protein>
    <recommendedName>
        <fullName evidence="12">Ribose-phosphate pyrophosphokinase</fullName>
        <shortName evidence="12">RPPK</shortName>
        <ecNumber evidence="12">2.7.6.1</ecNumber>
    </recommendedName>
    <alternativeName>
        <fullName evidence="12">5-phospho-D-ribosyl alpha-1-diphosphate synthase</fullName>
    </alternativeName>
    <alternativeName>
        <fullName evidence="12">Phosphoribosyl diphosphate synthase</fullName>
    </alternativeName>
    <alternativeName>
        <fullName evidence="12">Phosphoribosyl pyrophosphate synthase</fullName>
        <shortName evidence="12">P-Rib-PP synthase</shortName>
        <shortName evidence="12">PRPP synthase</shortName>
        <shortName evidence="12">PRPPase</shortName>
    </alternativeName>
</protein>
<dbReference type="Gene3D" id="3.40.50.2020">
    <property type="match status" value="2"/>
</dbReference>
<comment type="caution">
    <text evidence="14">The sequence shown here is derived from an EMBL/GenBank/DDBJ whole genome shotgun (WGS) entry which is preliminary data.</text>
</comment>
<evidence type="ECO:0000256" key="3">
    <source>
        <dbReference type="ARBA" id="ARBA00022723"/>
    </source>
</evidence>
<reference evidence="14" key="1">
    <citation type="submission" date="2020-10" db="EMBL/GenBank/DDBJ databases">
        <authorList>
            <person name="Gilroy R."/>
        </authorList>
    </citation>
    <scope>NUCLEOTIDE SEQUENCE</scope>
    <source>
        <strain evidence="14">ChiGjej1B1-2707</strain>
    </source>
</reference>